<dbReference type="OrthoDB" id="2439971at2759"/>
<dbReference type="EMBL" id="CAJVPI010002968">
    <property type="protein sequence ID" value="CAG8652224.1"/>
    <property type="molecule type" value="Genomic_DNA"/>
</dbReference>
<dbReference type="AlphaFoldDB" id="A0A9N9H2N7"/>
<accession>A0A9N9H2N7</accession>
<protein>
    <submittedName>
        <fullName evidence="1">10319_t:CDS:1</fullName>
    </submittedName>
</protein>
<dbReference type="Proteomes" id="UP000789739">
    <property type="component" value="Unassembled WGS sequence"/>
</dbReference>
<keyword evidence="2" id="KW-1185">Reference proteome</keyword>
<proteinExistence type="predicted"/>
<comment type="caution">
    <text evidence="1">The sequence shown here is derived from an EMBL/GenBank/DDBJ whole genome shotgun (WGS) entry which is preliminary data.</text>
</comment>
<evidence type="ECO:0000313" key="2">
    <source>
        <dbReference type="Proteomes" id="UP000789739"/>
    </source>
</evidence>
<evidence type="ECO:0000313" key="1">
    <source>
        <dbReference type="EMBL" id="CAG8652224.1"/>
    </source>
</evidence>
<sequence length="46" mass="5427">KYDDDELREYLPEIVTDAEDAWVRTTLRINDLKTKKGGYFSNRGYA</sequence>
<reference evidence="1" key="1">
    <citation type="submission" date="2021-06" db="EMBL/GenBank/DDBJ databases">
        <authorList>
            <person name="Kallberg Y."/>
            <person name="Tangrot J."/>
            <person name="Rosling A."/>
        </authorList>
    </citation>
    <scope>NUCLEOTIDE SEQUENCE</scope>
    <source>
        <strain evidence="1">BR232B</strain>
    </source>
</reference>
<organism evidence="1 2">
    <name type="scientific">Paraglomus brasilianum</name>
    <dbReference type="NCBI Taxonomy" id="144538"/>
    <lineage>
        <taxon>Eukaryota</taxon>
        <taxon>Fungi</taxon>
        <taxon>Fungi incertae sedis</taxon>
        <taxon>Mucoromycota</taxon>
        <taxon>Glomeromycotina</taxon>
        <taxon>Glomeromycetes</taxon>
        <taxon>Paraglomerales</taxon>
        <taxon>Paraglomeraceae</taxon>
        <taxon>Paraglomus</taxon>
    </lineage>
</organism>
<feature type="non-terminal residue" evidence="1">
    <location>
        <position position="46"/>
    </location>
</feature>
<gene>
    <name evidence="1" type="ORF">PBRASI_LOCUS10324</name>
</gene>
<name>A0A9N9H2N7_9GLOM</name>